<reference evidence="2" key="1">
    <citation type="submission" date="2019-07" db="EMBL/GenBank/DDBJ databases">
        <title>Chitinimonas sp. nov., isolated from Ny-Alesund, arctica soil.</title>
        <authorList>
            <person name="Xu Q."/>
            <person name="Peng F."/>
        </authorList>
    </citation>
    <scope>NUCLEOTIDE SEQUENCE [LARGE SCALE GENOMIC DNA]</scope>
    <source>
        <strain evidence="2">R3-44</strain>
    </source>
</reference>
<dbReference type="Pfam" id="PF05954">
    <property type="entry name" value="Phage_GPD"/>
    <property type="match status" value="1"/>
</dbReference>
<dbReference type="SUPFAM" id="SSF69279">
    <property type="entry name" value="Phage tail proteins"/>
    <property type="match status" value="1"/>
</dbReference>
<organism evidence="1 2">
    <name type="scientific">Chitinimonas arctica</name>
    <dbReference type="NCBI Taxonomy" id="2594795"/>
    <lineage>
        <taxon>Bacteria</taxon>
        <taxon>Pseudomonadati</taxon>
        <taxon>Pseudomonadota</taxon>
        <taxon>Betaproteobacteria</taxon>
        <taxon>Neisseriales</taxon>
        <taxon>Chitinibacteraceae</taxon>
        <taxon>Chitinimonas</taxon>
    </lineage>
</organism>
<sequence length="347" mass="37495">MKPDFQVLADEQDITALIRDRLIEIRISDKPGLDSDSCEIELDDRDGKLRFPRKGAVLAVSLGWVGEGLNRLGRYRVDEIEVKGPPAAMLIRCKAADVSEDSKTHRRNSWEDTSLSIIVGDIAGRHGWQPVCAVQAEIVRADQVGESDLHFLTRLARLHNATATVKAGKLLVLPRDSGQQASGGSMAELTISPAQCHSYSLVFPDRPAHAKVRTQWHDPKVGQPVPLILPNPSAPPGATAIHIDRHTYANPHAARDAADSRLGALNRATASGHLVLARGDARLCAERKVSLKGFKPQVDGVFLAESVEHAFSHTGWITTVQLNAGNAGKAQVGRTSQTDLPIPAPLP</sequence>
<protein>
    <submittedName>
        <fullName evidence="1">Late control protein</fullName>
    </submittedName>
</protein>
<accession>A0A516SAU9</accession>
<dbReference type="PANTHER" id="PTHR35862:SF3">
    <property type="entry name" value="FELS-2 PROPHAGE PROTEIN"/>
    <property type="match status" value="1"/>
</dbReference>
<gene>
    <name evidence="1" type="ORF">FNU76_02265</name>
</gene>
<dbReference type="OrthoDB" id="9799936at2"/>
<evidence type="ECO:0000313" key="2">
    <source>
        <dbReference type="Proteomes" id="UP000317550"/>
    </source>
</evidence>
<proteinExistence type="predicted"/>
<name>A0A516SAU9_9NEIS</name>
<dbReference type="KEGG" id="cari:FNU76_02265"/>
<evidence type="ECO:0000313" key="1">
    <source>
        <dbReference type="EMBL" id="QDQ25269.1"/>
    </source>
</evidence>
<keyword evidence="2" id="KW-1185">Reference proteome</keyword>
<dbReference type="InterPro" id="IPR052726">
    <property type="entry name" value="Phage_Baseplate_Hub"/>
</dbReference>
<dbReference type="RefSeq" id="WP_143856194.1">
    <property type="nucleotide sequence ID" value="NZ_CP041730.1"/>
</dbReference>
<dbReference type="PANTHER" id="PTHR35862">
    <property type="entry name" value="FELS-2 PROPHAGE PROTEIN"/>
    <property type="match status" value="1"/>
</dbReference>
<dbReference type="EMBL" id="CP041730">
    <property type="protein sequence ID" value="QDQ25269.1"/>
    <property type="molecule type" value="Genomic_DNA"/>
</dbReference>
<dbReference type="Proteomes" id="UP000317550">
    <property type="component" value="Chromosome"/>
</dbReference>
<dbReference type="AlphaFoldDB" id="A0A516SAU9"/>